<dbReference type="InterPro" id="IPR009003">
    <property type="entry name" value="Peptidase_S1_PA"/>
</dbReference>
<comment type="caution">
    <text evidence="3">The sequence shown here is derived from an EMBL/GenBank/DDBJ whole genome shotgun (WGS) entry which is preliminary data.</text>
</comment>
<reference evidence="3 4" key="1">
    <citation type="submission" date="2016-03" db="EMBL/GenBank/DDBJ databases">
        <authorList>
            <person name="Ploux O."/>
        </authorList>
    </citation>
    <scope>NUCLEOTIDE SEQUENCE [LARGE SCALE GENOMIC DNA]</scope>
    <source>
        <strain evidence="3 4">R0</strain>
    </source>
</reference>
<gene>
    <name evidence="3" type="ORF">AZI86_12755</name>
</gene>
<dbReference type="EMBL" id="LUKE01000003">
    <property type="protein sequence ID" value="KYG63693.1"/>
    <property type="molecule type" value="Genomic_DNA"/>
</dbReference>
<dbReference type="Pfam" id="PF00089">
    <property type="entry name" value="Trypsin"/>
    <property type="match status" value="1"/>
</dbReference>
<feature type="signal peptide" evidence="1">
    <location>
        <begin position="1"/>
        <end position="21"/>
    </location>
</feature>
<dbReference type="InterPro" id="IPR051333">
    <property type="entry name" value="CLIP_Serine_Protease"/>
</dbReference>
<dbReference type="PROSITE" id="PS00134">
    <property type="entry name" value="TRYPSIN_HIS"/>
    <property type="match status" value="1"/>
</dbReference>
<sequence length="305" mass="32900">MKKMALALGLSVAFSSLNALAIYKGNPVLKNDLIERATFQLVLTDAQIPTLKLPSCTATLISPTVLLTAGHCFGHKKNITYKIAYTNAKGMKVQVPVVKVVIHEGFSEHTVEGFGELVQNDIALVKIANPVTGAIPAQLPSKNWRPQKNQEVLVAGYGVNGHQMTAEEIKESPEGKALIEKSKAHPPKTEAEMLDFVAALMSLTEAKPLLWTKSKASVVERTSWALPMMLLSKGDSVCSGDSGGPSYIRSSSSGLIVVGVHSTTTNGDCVDTRPNWWSSSQAKGYDTLVPLYLDWIRTNIAALSR</sequence>
<dbReference type="PROSITE" id="PS50240">
    <property type="entry name" value="TRYPSIN_DOM"/>
    <property type="match status" value="1"/>
</dbReference>
<dbReference type="GO" id="GO:0004252">
    <property type="term" value="F:serine-type endopeptidase activity"/>
    <property type="evidence" value="ECO:0007669"/>
    <property type="project" value="InterPro"/>
</dbReference>
<evidence type="ECO:0000313" key="4">
    <source>
        <dbReference type="Proteomes" id="UP000075320"/>
    </source>
</evidence>
<dbReference type="SMART" id="SM00020">
    <property type="entry name" value="Tryp_SPc"/>
    <property type="match status" value="1"/>
</dbReference>
<dbReference type="SUPFAM" id="SSF50494">
    <property type="entry name" value="Trypsin-like serine proteases"/>
    <property type="match status" value="1"/>
</dbReference>
<dbReference type="RefSeq" id="WP_061835587.1">
    <property type="nucleotide sequence ID" value="NZ_LUKE01000003.1"/>
</dbReference>
<proteinExistence type="predicted"/>
<keyword evidence="1" id="KW-0732">Signal</keyword>
<dbReference type="Gene3D" id="2.40.10.10">
    <property type="entry name" value="Trypsin-like serine proteases"/>
    <property type="match status" value="1"/>
</dbReference>
<organism evidence="3 4">
    <name type="scientific">Bdellovibrio bacteriovorus</name>
    <dbReference type="NCBI Taxonomy" id="959"/>
    <lineage>
        <taxon>Bacteria</taxon>
        <taxon>Pseudomonadati</taxon>
        <taxon>Bdellovibrionota</taxon>
        <taxon>Bdellovibrionia</taxon>
        <taxon>Bdellovibrionales</taxon>
        <taxon>Pseudobdellovibrionaceae</taxon>
        <taxon>Bdellovibrio</taxon>
    </lineage>
</organism>
<dbReference type="PANTHER" id="PTHR24260:SF136">
    <property type="entry name" value="GH08193P-RELATED"/>
    <property type="match status" value="1"/>
</dbReference>
<evidence type="ECO:0000256" key="1">
    <source>
        <dbReference type="SAM" id="SignalP"/>
    </source>
</evidence>
<dbReference type="PANTHER" id="PTHR24260">
    <property type="match status" value="1"/>
</dbReference>
<dbReference type="PRINTS" id="PR00722">
    <property type="entry name" value="CHYMOTRYPSIN"/>
</dbReference>
<dbReference type="InterPro" id="IPR001314">
    <property type="entry name" value="Peptidase_S1A"/>
</dbReference>
<dbReference type="OrthoDB" id="267336at2"/>
<feature type="domain" description="Peptidase S1" evidence="2">
    <location>
        <begin position="22"/>
        <end position="301"/>
    </location>
</feature>
<dbReference type="InterPro" id="IPR018114">
    <property type="entry name" value="TRYPSIN_HIS"/>
</dbReference>
<accession>A0A150WJ90</accession>
<dbReference type="InterPro" id="IPR001254">
    <property type="entry name" value="Trypsin_dom"/>
</dbReference>
<name>A0A150WJ90_BDEBC</name>
<dbReference type="AlphaFoldDB" id="A0A150WJ90"/>
<keyword evidence="4" id="KW-1185">Reference proteome</keyword>
<evidence type="ECO:0000259" key="2">
    <source>
        <dbReference type="PROSITE" id="PS50240"/>
    </source>
</evidence>
<feature type="chain" id="PRO_5007572994" description="Peptidase S1 domain-containing protein" evidence="1">
    <location>
        <begin position="22"/>
        <end position="305"/>
    </location>
</feature>
<dbReference type="Proteomes" id="UP000075320">
    <property type="component" value="Unassembled WGS sequence"/>
</dbReference>
<dbReference type="GO" id="GO:0006508">
    <property type="term" value="P:proteolysis"/>
    <property type="evidence" value="ECO:0007669"/>
    <property type="project" value="InterPro"/>
</dbReference>
<evidence type="ECO:0000313" key="3">
    <source>
        <dbReference type="EMBL" id="KYG63693.1"/>
    </source>
</evidence>
<protein>
    <recommendedName>
        <fullName evidence="2">Peptidase S1 domain-containing protein</fullName>
    </recommendedName>
</protein>
<dbReference type="InterPro" id="IPR043504">
    <property type="entry name" value="Peptidase_S1_PA_chymotrypsin"/>
</dbReference>